<evidence type="ECO:0000256" key="4">
    <source>
        <dbReference type="ARBA" id="ARBA00022547"/>
    </source>
</evidence>
<evidence type="ECO:0000313" key="19">
    <source>
        <dbReference type="Proteomes" id="UP000636891"/>
    </source>
</evidence>
<keyword evidence="7 15" id="KW-1133">Transmembrane helix</keyword>
<evidence type="ECO:0000256" key="9">
    <source>
        <dbReference type="ARBA" id="ARBA00023136"/>
    </source>
</evidence>
<sequence>MGLLQPESGLLFWMLLSFIVVFVILAKYGFPVITKMVEERRVFVEKSLEAAKEAKAQLDNIKTESEALLQQAREDQMKILNEAAAAKERIISEAKGQAQAEAQKQLEEAKRQIRLEKEAAVREVRSQIAMLSVDIAEKVIRNKLDNTPAQMSMIDRLLEEMPDMKQS</sequence>
<dbReference type="HAMAP" id="MF_01398">
    <property type="entry name" value="ATP_synth_b_bprime"/>
    <property type="match status" value="1"/>
</dbReference>
<dbReference type="Pfam" id="PF00430">
    <property type="entry name" value="ATP-synt_B"/>
    <property type="match status" value="1"/>
</dbReference>
<evidence type="ECO:0000256" key="7">
    <source>
        <dbReference type="ARBA" id="ARBA00022989"/>
    </source>
</evidence>
<dbReference type="InterPro" id="IPR002146">
    <property type="entry name" value="ATP_synth_b/b'su_bac/chlpt"/>
</dbReference>
<evidence type="ECO:0000256" key="1">
    <source>
        <dbReference type="ARBA" id="ARBA00005513"/>
    </source>
</evidence>
<evidence type="ECO:0000256" key="17">
    <source>
        <dbReference type="SAM" id="Coils"/>
    </source>
</evidence>
<protein>
    <recommendedName>
        <fullName evidence="15">ATP synthase subunit b</fullName>
    </recommendedName>
    <alternativeName>
        <fullName evidence="15">ATP synthase F(0) sector subunit b</fullName>
    </alternativeName>
    <alternativeName>
        <fullName evidence="15">ATPase subunit I</fullName>
    </alternativeName>
    <alternativeName>
        <fullName evidence="15">F-type ATPase subunit b</fullName>
        <shortName evidence="15">F-ATPase subunit b</shortName>
    </alternativeName>
</protein>
<dbReference type="Proteomes" id="UP000636891">
    <property type="component" value="Unassembled WGS sequence"/>
</dbReference>
<comment type="similarity">
    <text evidence="1 15 16">Belongs to the ATPase B chain family.</text>
</comment>
<comment type="function">
    <text evidence="11 15">F(1)F(0) ATP synthase produces ATP from ADP in the presence of a proton or sodium gradient. F-type ATPases consist of two structural domains, F(1) containing the extramembraneous catalytic core and F(0) containing the membrane proton channel, linked together by a central stalk and a peripheral stalk. During catalysis, ATP synthesis in the catalytic domain of F(1) is coupled via a rotary mechanism of the central stalk subunits to proton translocation.</text>
</comment>
<evidence type="ECO:0000256" key="10">
    <source>
        <dbReference type="ARBA" id="ARBA00023310"/>
    </source>
</evidence>
<name>A0ABR7CKV8_9BACT</name>
<feature type="coiled-coil region" evidence="17">
    <location>
        <begin position="44"/>
        <end position="123"/>
    </location>
</feature>
<dbReference type="RefSeq" id="WP_055202725.1">
    <property type="nucleotide sequence ID" value="NZ_JACOOK010000002.1"/>
</dbReference>
<comment type="subunit">
    <text evidence="15">F-type ATPases have 2 components, F(1) - the catalytic core - and F(0) - the membrane proton channel. F(1) has five subunits: alpha(3), beta(3), gamma(1), delta(1), epsilon(1). F(0) has three main subunits: a(1), b(2) and c(10-14). The alpha and beta chains form an alternating ring which encloses part of the gamma chain. F(1) is attached to F(0) by a central stalk formed by the gamma and epsilon chains, while a peripheral stalk is formed by the delta and b chains.</text>
</comment>
<comment type="subcellular location">
    <subcellularLocation>
        <location evidence="15">Cell membrane</location>
        <topology evidence="15">Single-pass membrane protein</topology>
    </subcellularLocation>
    <subcellularLocation>
        <location evidence="14">Endomembrane system</location>
        <topology evidence="14">Single-pass membrane protein</topology>
    </subcellularLocation>
</comment>
<keyword evidence="2 15" id="KW-0813">Transport</keyword>
<comment type="caution">
    <text evidence="18">The sequence shown here is derived from an EMBL/GenBank/DDBJ whole genome shotgun (WGS) entry which is preliminary data.</text>
</comment>
<keyword evidence="5 15" id="KW-0812">Transmembrane</keyword>
<dbReference type="SUPFAM" id="SSF81573">
    <property type="entry name" value="F1F0 ATP synthase subunit B, membrane domain"/>
    <property type="match status" value="1"/>
</dbReference>
<evidence type="ECO:0000256" key="3">
    <source>
        <dbReference type="ARBA" id="ARBA00022475"/>
    </source>
</evidence>
<evidence type="ECO:0000313" key="18">
    <source>
        <dbReference type="EMBL" id="MBC5616249.1"/>
    </source>
</evidence>
<evidence type="ECO:0000256" key="13">
    <source>
        <dbReference type="ARBA" id="ARBA00026054"/>
    </source>
</evidence>
<keyword evidence="17" id="KW-0175">Coiled coil</keyword>
<evidence type="ECO:0000256" key="8">
    <source>
        <dbReference type="ARBA" id="ARBA00023065"/>
    </source>
</evidence>
<keyword evidence="8 15" id="KW-0406">Ion transport</keyword>
<evidence type="ECO:0000256" key="16">
    <source>
        <dbReference type="RuleBase" id="RU003848"/>
    </source>
</evidence>
<comment type="subunit">
    <text evidence="13">F-type ATPases have 2 components, F(1) - the catalytic core - and F(0) - the membrane proton channel. F(1) has five subunits: alpha(3), beta(3), gamma(1), delta(1), epsilon(1). F(0) has four main subunits: a(1), b(2) and c(10-14). The alpha and beta chains form an alternating ring which encloses part of the gamma chain. F(1) is attached to F(0) by a central stalk formed by the gamma and epsilon chains, while a peripheral stalk is formed by the delta and b chains.</text>
</comment>
<keyword evidence="9 15" id="KW-0472">Membrane</keyword>
<dbReference type="InterPro" id="IPR050059">
    <property type="entry name" value="ATP_synthase_B_chain"/>
</dbReference>
<dbReference type="PANTHER" id="PTHR33445">
    <property type="entry name" value="ATP SYNTHASE SUBUNIT B', CHLOROPLASTIC"/>
    <property type="match status" value="1"/>
</dbReference>
<dbReference type="EMBL" id="JACOOK010000002">
    <property type="protein sequence ID" value="MBC5616249.1"/>
    <property type="molecule type" value="Genomic_DNA"/>
</dbReference>
<dbReference type="PANTHER" id="PTHR33445:SF1">
    <property type="entry name" value="ATP SYNTHASE SUBUNIT B"/>
    <property type="match status" value="1"/>
</dbReference>
<accession>A0ABR7CKV8</accession>
<dbReference type="InterPro" id="IPR028987">
    <property type="entry name" value="ATP_synth_B-like_membr_sf"/>
</dbReference>
<keyword evidence="3 15" id="KW-1003">Cell membrane</keyword>
<dbReference type="InterPro" id="IPR005864">
    <property type="entry name" value="ATP_synth_F0_bsu_bac"/>
</dbReference>
<gene>
    <name evidence="15 18" type="primary">atpF</name>
    <name evidence="18" type="ORF">H8S08_04335</name>
</gene>
<keyword evidence="10 15" id="KW-0066">ATP synthesis</keyword>
<reference evidence="18 19" key="1">
    <citation type="submission" date="2020-08" db="EMBL/GenBank/DDBJ databases">
        <title>Genome public.</title>
        <authorList>
            <person name="Liu C."/>
            <person name="Sun Q."/>
        </authorList>
    </citation>
    <scope>NUCLEOTIDE SEQUENCE [LARGE SCALE GENOMIC DNA]</scope>
    <source>
        <strain evidence="18 19">New-7</strain>
    </source>
</reference>
<dbReference type="NCBIfam" id="TIGR01144">
    <property type="entry name" value="ATP_synt_b"/>
    <property type="match status" value="1"/>
</dbReference>
<keyword evidence="4 15" id="KW-0138">CF(0)</keyword>
<keyword evidence="19" id="KW-1185">Reference proteome</keyword>
<evidence type="ECO:0000256" key="12">
    <source>
        <dbReference type="ARBA" id="ARBA00025614"/>
    </source>
</evidence>
<evidence type="ECO:0000256" key="5">
    <source>
        <dbReference type="ARBA" id="ARBA00022692"/>
    </source>
</evidence>
<feature type="transmembrane region" description="Helical" evidence="15">
    <location>
        <begin position="12"/>
        <end position="30"/>
    </location>
</feature>
<evidence type="ECO:0000256" key="6">
    <source>
        <dbReference type="ARBA" id="ARBA00022781"/>
    </source>
</evidence>
<organism evidence="18 19">
    <name type="scientific">Alistipes hominis</name>
    <dbReference type="NCBI Taxonomy" id="2763015"/>
    <lineage>
        <taxon>Bacteria</taxon>
        <taxon>Pseudomonadati</taxon>
        <taxon>Bacteroidota</taxon>
        <taxon>Bacteroidia</taxon>
        <taxon>Bacteroidales</taxon>
        <taxon>Rikenellaceae</taxon>
        <taxon>Alistipes</taxon>
    </lineage>
</organism>
<proteinExistence type="inferred from homology"/>
<evidence type="ECO:0000256" key="2">
    <source>
        <dbReference type="ARBA" id="ARBA00022448"/>
    </source>
</evidence>
<evidence type="ECO:0000256" key="14">
    <source>
        <dbReference type="ARBA" id="ARBA00037847"/>
    </source>
</evidence>
<dbReference type="CDD" id="cd06503">
    <property type="entry name" value="ATP-synt_Fo_b"/>
    <property type="match status" value="1"/>
</dbReference>
<keyword evidence="6 15" id="KW-0375">Hydrogen ion transport</keyword>
<evidence type="ECO:0000256" key="15">
    <source>
        <dbReference type="HAMAP-Rule" id="MF_01398"/>
    </source>
</evidence>
<evidence type="ECO:0000256" key="11">
    <source>
        <dbReference type="ARBA" id="ARBA00025198"/>
    </source>
</evidence>
<comment type="function">
    <text evidence="12">Component of the F(0) channel, it forms part of the peripheral stalk, linking F(1) to F(0). The b'-subunit is a diverged and duplicated form of b found in plants and photosynthetic bacteria.</text>
</comment>